<dbReference type="SUPFAM" id="SSF52833">
    <property type="entry name" value="Thioredoxin-like"/>
    <property type="match status" value="1"/>
</dbReference>
<gene>
    <name evidence="1" type="primary">hpdD</name>
</gene>
<protein>
    <submittedName>
        <fullName evidence="1">HpdD</fullName>
    </submittedName>
</protein>
<evidence type="ECO:0000313" key="1">
    <source>
        <dbReference type="EMBL" id="AVV48098.1"/>
    </source>
</evidence>
<name>A0A2R4K2J7_9BURK</name>
<accession>A0A2R4K2J7</accession>
<reference evidence="1" key="1">
    <citation type="journal article" date="2018" name="Appl. Environ. Microbiol.">
        <title>Catabolism of 2-hydroxypyridine by Burkholderia sp. MAK1: a five-gene cluster encoded 2-hydroxypyridine 5-monooxygenase HpdABCDE catalyses the first step of biodegradation.</title>
        <authorList>
            <person name="Petkevicius V."/>
            <person name="Vaitekunas J."/>
            <person name="Stankeviciute J."/>
            <person name="Gasparaviciute R."/>
            <person name="Meskys R."/>
        </authorList>
    </citation>
    <scope>NUCLEOTIDE SEQUENCE</scope>
    <source>
        <strain evidence="1">MAK1</strain>
    </source>
</reference>
<dbReference type="InterPro" id="IPR036249">
    <property type="entry name" value="Thioredoxin-like_sf"/>
</dbReference>
<dbReference type="AlphaFoldDB" id="A0A2R4K2J7"/>
<dbReference type="Gene3D" id="3.40.30.10">
    <property type="entry name" value="Glutaredoxin"/>
    <property type="match status" value="1"/>
</dbReference>
<dbReference type="CDD" id="cd02980">
    <property type="entry name" value="TRX_Fd_family"/>
    <property type="match status" value="1"/>
</dbReference>
<sequence length="118" mass="12973">MQQEDVEVFVCMNVDCKSRGAEAVLARLNERLDELGLDHVVPEPYLCFSACQLGPNVIIPSKRCWMSGVTAADVNEVVDYLNGGSEVPRLTEKSDPGLKKLIFDIIDAGLLPGRGDYF</sequence>
<organism evidence="1">
    <name type="scientific">Burkholderia sp. MAK1</name>
    <dbReference type="NCBI Taxonomy" id="1765374"/>
    <lineage>
        <taxon>Bacteria</taxon>
        <taxon>Pseudomonadati</taxon>
        <taxon>Pseudomonadota</taxon>
        <taxon>Betaproteobacteria</taxon>
        <taxon>Burkholderiales</taxon>
        <taxon>Burkholderiaceae</taxon>
        <taxon>Burkholderia</taxon>
    </lineage>
</organism>
<dbReference type="EMBL" id="MF957200">
    <property type="protein sequence ID" value="AVV48098.1"/>
    <property type="molecule type" value="Genomic_DNA"/>
</dbReference>
<proteinExistence type="predicted"/>